<proteinExistence type="predicted"/>
<dbReference type="GO" id="GO:0032153">
    <property type="term" value="C:cell division site"/>
    <property type="evidence" value="ECO:0007669"/>
    <property type="project" value="TreeGrafter"/>
</dbReference>
<dbReference type="InterPro" id="IPR043129">
    <property type="entry name" value="ATPase_NBD"/>
</dbReference>
<feature type="non-terminal residue" evidence="1">
    <location>
        <position position="1"/>
    </location>
</feature>
<accession>A0A383BT07</accession>
<gene>
    <name evidence="1" type="ORF">METZ01_LOCUS475352</name>
</gene>
<dbReference type="InterPro" id="IPR050696">
    <property type="entry name" value="FtsA/MreB"/>
</dbReference>
<dbReference type="Pfam" id="PF14450">
    <property type="entry name" value="FtsA"/>
    <property type="match status" value="1"/>
</dbReference>
<protein>
    <recommendedName>
        <fullName evidence="2">SHS2 domain-containing protein</fullName>
    </recommendedName>
</protein>
<name>A0A383BT07_9ZZZZ</name>
<dbReference type="EMBL" id="UINC01202609">
    <property type="protein sequence ID" value="SVE22498.1"/>
    <property type="molecule type" value="Genomic_DNA"/>
</dbReference>
<dbReference type="GO" id="GO:0009898">
    <property type="term" value="C:cytoplasmic side of plasma membrane"/>
    <property type="evidence" value="ECO:0007669"/>
    <property type="project" value="TreeGrafter"/>
</dbReference>
<dbReference type="Gene3D" id="3.30.420.40">
    <property type="match status" value="1"/>
</dbReference>
<dbReference type="PANTHER" id="PTHR32432">
    <property type="entry name" value="CELL DIVISION PROTEIN FTSA-RELATED"/>
    <property type="match status" value="1"/>
</dbReference>
<evidence type="ECO:0008006" key="2">
    <source>
        <dbReference type="Google" id="ProtNLM"/>
    </source>
</evidence>
<reference evidence="1" key="1">
    <citation type="submission" date="2018-05" db="EMBL/GenBank/DDBJ databases">
        <authorList>
            <person name="Lanie J.A."/>
            <person name="Ng W.-L."/>
            <person name="Kazmierczak K.M."/>
            <person name="Andrzejewski T.M."/>
            <person name="Davidsen T.M."/>
            <person name="Wayne K.J."/>
            <person name="Tettelin H."/>
            <person name="Glass J.I."/>
            <person name="Rusch D."/>
            <person name="Podicherti R."/>
            <person name="Tsui H.-C.T."/>
            <person name="Winkler M.E."/>
        </authorList>
    </citation>
    <scope>NUCLEOTIDE SEQUENCE</scope>
</reference>
<feature type="non-terminal residue" evidence="1">
    <location>
        <position position="244"/>
    </location>
</feature>
<dbReference type="PANTHER" id="PTHR32432:SF4">
    <property type="entry name" value="CELL DIVISION PROTEIN FTSA"/>
    <property type="match status" value="1"/>
</dbReference>
<evidence type="ECO:0000313" key="1">
    <source>
        <dbReference type="EMBL" id="SVE22498.1"/>
    </source>
</evidence>
<dbReference type="AlphaFoldDB" id="A0A383BT07"/>
<organism evidence="1">
    <name type="scientific">marine metagenome</name>
    <dbReference type="NCBI Taxonomy" id="408172"/>
    <lineage>
        <taxon>unclassified sequences</taxon>
        <taxon>metagenomes</taxon>
        <taxon>ecological metagenomes</taxon>
    </lineage>
</organism>
<dbReference type="GO" id="GO:0051301">
    <property type="term" value="P:cell division"/>
    <property type="evidence" value="ECO:0007669"/>
    <property type="project" value="TreeGrafter"/>
</dbReference>
<dbReference type="SUPFAM" id="SSF53067">
    <property type="entry name" value="Actin-like ATPase domain"/>
    <property type="match status" value="2"/>
</dbReference>
<sequence>IIHIFNHNYIVDGKIFAEEPIDVYADSLTHELTFITTPKNNLKNINQVFIDCDIEIERLISRTFALGVKLLNQKELEFGAAILDLGSEKISFGIFKNLALVHSITFPIGINHITKDISKVCSLNLDESENIRNNIDFLFQNSQKIFDENDYLKNIYFINSSFRKISKNLILSVVKARLDEIFDILKKQLIVPGFNLASEINLLLAGGGSNLFNIEKCFINCFGSNVKKVDKNSSEKDRDLKENF</sequence>